<evidence type="ECO:0000313" key="2">
    <source>
        <dbReference type="EMBL" id="KAL0401275.1"/>
    </source>
</evidence>
<protein>
    <submittedName>
        <fullName evidence="2">Retrovirus-related Pol polyprotein from transposon TNT 1-94</fullName>
    </submittedName>
</protein>
<comment type="caution">
    <text evidence="2">The sequence shown here is derived from an EMBL/GenBank/DDBJ whole genome shotgun (WGS) entry which is preliminary data.</text>
</comment>
<reference evidence="2" key="2">
    <citation type="journal article" date="2024" name="Plant">
        <title>Genomic evolution and insights into agronomic trait innovations of Sesamum species.</title>
        <authorList>
            <person name="Miao H."/>
            <person name="Wang L."/>
            <person name="Qu L."/>
            <person name="Liu H."/>
            <person name="Sun Y."/>
            <person name="Le M."/>
            <person name="Wang Q."/>
            <person name="Wei S."/>
            <person name="Zheng Y."/>
            <person name="Lin W."/>
            <person name="Duan Y."/>
            <person name="Cao H."/>
            <person name="Xiong S."/>
            <person name="Wang X."/>
            <person name="Wei L."/>
            <person name="Li C."/>
            <person name="Ma Q."/>
            <person name="Ju M."/>
            <person name="Zhao R."/>
            <person name="Li G."/>
            <person name="Mu C."/>
            <person name="Tian Q."/>
            <person name="Mei H."/>
            <person name="Zhang T."/>
            <person name="Gao T."/>
            <person name="Zhang H."/>
        </authorList>
    </citation>
    <scope>NUCLEOTIDE SEQUENCE</scope>
    <source>
        <strain evidence="2">KEN1</strain>
    </source>
</reference>
<evidence type="ECO:0000259" key="1">
    <source>
        <dbReference type="Pfam" id="PF22936"/>
    </source>
</evidence>
<gene>
    <name evidence="2" type="ORF">Slati_4157400</name>
</gene>
<dbReference type="AlphaFoldDB" id="A0AAW2T8Q5"/>
<reference evidence="2" key="1">
    <citation type="submission" date="2020-06" db="EMBL/GenBank/DDBJ databases">
        <authorList>
            <person name="Li T."/>
            <person name="Hu X."/>
            <person name="Zhang T."/>
            <person name="Song X."/>
            <person name="Zhang H."/>
            <person name="Dai N."/>
            <person name="Sheng W."/>
            <person name="Hou X."/>
            <person name="Wei L."/>
        </authorList>
    </citation>
    <scope>NUCLEOTIDE SEQUENCE</scope>
    <source>
        <strain evidence="2">KEN1</strain>
        <tissue evidence="2">Leaf</tissue>
    </source>
</reference>
<proteinExistence type="predicted"/>
<name>A0AAW2T8Q5_9LAMI</name>
<organism evidence="2">
    <name type="scientific">Sesamum latifolium</name>
    <dbReference type="NCBI Taxonomy" id="2727402"/>
    <lineage>
        <taxon>Eukaryota</taxon>
        <taxon>Viridiplantae</taxon>
        <taxon>Streptophyta</taxon>
        <taxon>Embryophyta</taxon>
        <taxon>Tracheophyta</taxon>
        <taxon>Spermatophyta</taxon>
        <taxon>Magnoliopsida</taxon>
        <taxon>eudicotyledons</taxon>
        <taxon>Gunneridae</taxon>
        <taxon>Pentapetalae</taxon>
        <taxon>asterids</taxon>
        <taxon>lamiids</taxon>
        <taxon>Lamiales</taxon>
        <taxon>Pedaliaceae</taxon>
        <taxon>Sesamum</taxon>
    </lineage>
</organism>
<dbReference type="EMBL" id="JACGWN010000015">
    <property type="protein sequence ID" value="KAL0401275.1"/>
    <property type="molecule type" value="Genomic_DNA"/>
</dbReference>
<accession>A0AAW2T8Q5</accession>
<feature type="domain" description="Retrovirus-related Pol polyprotein from transposon TNT 1-94-like beta-barrel" evidence="1">
    <location>
        <begin position="1"/>
        <end position="51"/>
    </location>
</feature>
<dbReference type="Pfam" id="PF22936">
    <property type="entry name" value="Pol_BBD"/>
    <property type="match status" value="1"/>
</dbReference>
<sequence length="89" mass="9751">MGNQISSKIMGMGNVILATIMGCEFMLKDVRHIPNMRLNLISVGKLDDAGYVNSFGAGKWKLTRSSIIVIRGRKEGSFYVTSQAVQGKD</sequence>
<dbReference type="InterPro" id="IPR054722">
    <property type="entry name" value="PolX-like_BBD"/>
</dbReference>